<evidence type="ECO:0000313" key="3">
    <source>
        <dbReference type="Proteomes" id="UP000233551"/>
    </source>
</evidence>
<feature type="compositionally biased region" description="Polar residues" evidence="1">
    <location>
        <begin position="39"/>
        <end position="53"/>
    </location>
</feature>
<feature type="non-terminal residue" evidence="2">
    <location>
        <position position="63"/>
    </location>
</feature>
<accession>A0A2I0HFX0</accession>
<evidence type="ECO:0000256" key="1">
    <source>
        <dbReference type="SAM" id="MobiDB-lite"/>
    </source>
</evidence>
<evidence type="ECO:0000313" key="2">
    <source>
        <dbReference type="EMBL" id="PKI26277.1"/>
    </source>
</evidence>
<keyword evidence="3" id="KW-1185">Reference proteome</keyword>
<proteinExistence type="predicted"/>
<sequence>MREAVDLDGGVGVADWRPQPRINWGLRFGGPRSIQVLGRQSTTPISPSRSSVPTEDVGDLGGG</sequence>
<organism evidence="2 3">
    <name type="scientific">Punica granatum</name>
    <name type="common">Pomegranate</name>
    <dbReference type="NCBI Taxonomy" id="22663"/>
    <lineage>
        <taxon>Eukaryota</taxon>
        <taxon>Viridiplantae</taxon>
        <taxon>Streptophyta</taxon>
        <taxon>Embryophyta</taxon>
        <taxon>Tracheophyta</taxon>
        <taxon>Spermatophyta</taxon>
        <taxon>Magnoliopsida</taxon>
        <taxon>eudicotyledons</taxon>
        <taxon>Gunneridae</taxon>
        <taxon>Pentapetalae</taxon>
        <taxon>rosids</taxon>
        <taxon>malvids</taxon>
        <taxon>Myrtales</taxon>
        <taxon>Lythraceae</taxon>
        <taxon>Punica</taxon>
    </lineage>
</organism>
<dbReference type="AlphaFoldDB" id="A0A2I0HFX0"/>
<dbReference type="EMBL" id="PGOL01033188">
    <property type="protein sequence ID" value="PKI26277.1"/>
    <property type="molecule type" value="Genomic_DNA"/>
</dbReference>
<comment type="caution">
    <text evidence="2">The sequence shown here is derived from an EMBL/GenBank/DDBJ whole genome shotgun (WGS) entry which is preliminary data.</text>
</comment>
<protein>
    <submittedName>
        <fullName evidence="2">Uncharacterized protein</fullName>
    </submittedName>
</protein>
<gene>
    <name evidence="2" type="ORF">CRG98_049034</name>
</gene>
<feature type="region of interest" description="Disordered" evidence="1">
    <location>
        <begin position="39"/>
        <end position="63"/>
    </location>
</feature>
<dbReference type="Proteomes" id="UP000233551">
    <property type="component" value="Unassembled WGS sequence"/>
</dbReference>
<reference evidence="2 3" key="1">
    <citation type="submission" date="2017-11" db="EMBL/GenBank/DDBJ databases">
        <title>De-novo sequencing of pomegranate (Punica granatum L.) genome.</title>
        <authorList>
            <person name="Akparov Z."/>
            <person name="Amiraslanov A."/>
            <person name="Hajiyeva S."/>
            <person name="Abbasov M."/>
            <person name="Kaur K."/>
            <person name="Hamwieh A."/>
            <person name="Solovyev V."/>
            <person name="Salamov A."/>
            <person name="Braich B."/>
            <person name="Kosarev P."/>
            <person name="Mahmoud A."/>
            <person name="Hajiyev E."/>
            <person name="Babayeva S."/>
            <person name="Izzatullayeva V."/>
            <person name="Mammadov A."/>
            <person name="Mammadov A."/>
            <person name="Sharifova S."/>
            <person name="Ojaghi J."/>
            <person name="Eynullazada K."/>
            <person name="Bayramov B."/>
            <person name="Abdulazimova A."/>
            <person name="Shahmuradov I."/>
        </authorList>
    </citation>
    <scope>NUCLEOTIDE SEQUENCE [LARGE SCALE GENOMIC DNA]</scope>
    <source>
        <strain evidence="3">cv. AG2017</strain>
        <tissue evidence="2">Leaf</tissue>
    </source>
</reference>
<name>A0A2I0HFX0_PUNGR</name>